<dbReference type="InterPro" id="IPR029016">
    <property type="entry name" value="GAF-like_dom_sf"/>
</dbReference>
<protein>
    <recommendedName>
        <fullName evidence="1">HD-GYP domain-containing protein</fullName>
    </recommendedName>
</protein>
<dbReference type="InterPro" id="IPR003018">
    <property type="entry name" value="GAF"/>
</dbReference>
<dbReference type="SMART" id="SM00471">
    <property type="entry name" value="HDc"/>
    <property type="match status" value="1"/>
</dbReference>
<dbReference type="Gene3D" id="1.10.3210.10">
    <property type="entry name" value="Hypothetical protein af1432"/>
    <property type="match status" value="2"/>
</dbReference>
<dbReference type="Pfam" id="PF01590">
    <property type="entry name" value="GAF"/>
    <property type="match status" value="2"/>
</dbReference>
<feature type="domain" description="HD-GYP" evidence="1">
    <location>
        <begin position="494"/>
        <end position="704"/>
    </location>
</feature>
<accession>A0ABP7M3B8</accession>
<dbReference type="InterPro" id="IPR003607">
    <property type="entry name" value="HD/PDEase_dom"/>
</dbReference>
<evidence type="ECO:0000259" key="1">
    <source>
        <dbReference type="PROSITE" id="PS51832"/>
    </source>
</evidence>
<dbReference type="RefSeq" id="WP_344794952.1">
    <property type="nucleotide sequence ID" value="NZ_BAABBN010000004.1"/>
</dbReference>
<organism evidence="2 3">
    <name type="scientific">Litoribacillus peritrichatus</name>
    <dbReference type="NCBI Taxonomy" id="718191"/>
    <lineage>
        <taxon>Bacteria</taxon>
        <taxon>Pseudomonadati</taxon>
        <taxon>Pseudomonadota</taxon>
        <taxon>Gammaproteobacteria</taxon>
        <taxon>Oceanospirillales</taxon>
        <taxon>Oceanospirillaceae</taxon>
        <taxon>Litoribacillus</taxon>
    </lineage>
</organism>
<dbReference type="Gene3D" id="3.30.450.40">
    <property type="match status" value="2"/>
</dbReference>
<dbReference type="SMART" id="SM00065">
    <property type="entry name" value="GAF"/>
    <property type="match status" value="2"/>
</dbReference>
<gene>
    <name evidence="2" type="ORF">GCM10022277_04000</name>
</gene>
<name>A0ABP7M3B8_9GAMM</name>
<dbReference type="PROSITE" id="PS51832">
    <property type="entry name" value="HD_GYP"/>
    <property type="match status" value="1"/>
</dbReference>
<dbReference type="SUPFAM" id="SSF109604">
    <property type="entry name" value="HD-domain/PDEase-like"/>
    <property type="match status" value="1"/>
</dbReference>
<dbReference type="PANTHER" id="PTHR43155:SF2">
    <property type="entry name" value="CYCLIC DI-GMP PHOSPHODIESTERASE PA4108"/>
    <property type="match status" value="1"/>
</dbReference>
<dbReference type="InterPro" id="IPR037522">
    <property type="entry name" value="HD_GYP_dom"/>
</dbReference>
<sequence length="717" mass="80529">MNRVKRVLDLETSRHLMDIAHELFAERDINELFEKVLSYAQELTHADGGTLYITNPQQPKSLEFIIVKNTSLKIHQGGTSGRKVKFSPIPLYDSFNCEPNLSTVVTRAAHERELINISDVYQDEQHHSGTTQIDRQSHYHTESVLALPLINQANQLVGVLQLINAQDENNNIIQFDDACEEILSELGRFASVAMDQQLQINSQRALLAELSAFSSTQTLLPKILEEAQALTMADAGTIYLMEDEETEPKLCFSVIRNQTLNINKNLLGSEEKSNFPPIPLKDKEGQDNLTNIASFCANTKQLVNIEDAYQNKAFCFDGTKAFDRSSGYKSCSFLTVPLLNHNEDVIGVLQLINAKNPDTKETIPFSRHIEPLIKGLATYAAIALNNQILLQDHKDLLDAFIQCIAQAIDAKSPHTSAHCQRVPLLMELIAKAACDDEEVFADFNLNEDEWYEVRVAAWMHDCGKLATPDTVLEKSTKLHTMQDGIDLVLARLAALNHRLSNTVPSSAAESTQQSLTTQDIQSIAEFLTSANKGGEFMREEDQEKVRELASITWTDLQGNEHPLLTPSEVENLCIPKGTLSVDERKIINNHMQVTIDMLESLPFPKKLKRVPEYAGGHHEKMDGSGFPKGLTREQMSLPARMMAIADIFEALTARDRPYKPPMPLSLALKILKNMKESNHIDPDLFDLFVRSKVWKKYAKQVLLPEQDDVEDGKIYLS</sequence>
<dbReference type="Proteomes" id="UP001501565">
    <property type="component" value="Unassembled WGS sequence"/>
</dbReference>
<reference evidence="3" key="1">
    <citation type="journal article" date="2019" name="Int. J. Syst. Evol. Microbiol.">
        <title>The Global Catalogue of Microorganisms (GCM) 10K type strain sequencing project: providing services to taxonomists for standard genome sequencing and annotation.</title>
        <authorList>
            <consortium name="The Broad Institute Genomics Platform"/>
            <consortium name="The Broad Institute Genome Sequencing Center for Infectious Disease"/>
            <person name="Wu L."/>
            <person name="Ma J."/>
        </authorList>
    </citation>
    <scope>NUCLEOTIDE SEQUENCE [LARGE SCALE GENOMIC DNA]</scope>
    <source>
        <strain evidence="3">JCM 17551</strain>
    </source>
</reference>
<dbReference type="CDD" id="cd00077">
    <property type="entry name" value="HDc"/>
    <property type="match status" value="1"/>
</dbReference>
<keyword evidence="3" id="KW-1185">Reference proteome</keyword>
<dbReference type="SUPFAM" id="SSF55781">
    <property type="entry name" value="GAF domain-like"/>
    <property type="match status" value="2"/>
</dbReference>
<proteinExistence type="predicted"/>
<dbReference type="PANTHER" id="PTHR43155">
    <property type="entry name" value="CYCLIC DI-GMP PHOSPHODIESTERASE PA4108-RELATED"/>
    <property type="match status" value="1"/>
</dbReference>
<dbReference type="Pfam" id="PF13487">
    <property type="entry name" value="HD_5"/>
    <property type="match status" value="1"/>
</dbReference>
<comment type="caution">
    <text evidence="2">The sequence shown here is derived from an EMBL/GenBank/DDBJ whole genome shotgun (WGS) entry which is preliminary data.</text>
</comment>
<dbReference type="EMBL" id="BAABBN010000004">
    <property type="protein sequence ID" value="GAA3912469.1"/>
    <property type="molecule type" value="Genomic_DNA"/>
</dbReference>
<evidence type="ECO:0000313" key="2">
    <source>
        <dbReference type="EMBL" id="GAA3912469.1"/>
    </source>
</evidence>
<evidence type="ECO:0000313" key="3">
    <source>
        <dbReference type="Proteomes" id="UP001501565"/>
    </source>
</evidence>